<evidence type="ECO:0000313" key="1">
    <source>
        <dbReference type="EMBL" id="GMN40610.1"/>
    </source>
</evidence>
<name>A0AA87ZVZ5_FICCA</name>
<dbReference type="Proteomes" id="UP001187192">
    <property type="component" value="Unassembled WGS sequence"/>
</dbReference>
<organism evidence="1 2">
    <name type="scientific">Ficus carica</name>
    <name type="common">Common fig</name>
    <dbReference type="NCBI Taxonomy" id="3494"/>
    <lineage>
        <taxon>Eukaryota</taxon>
        <taxon>Viridiplantae</taxon>
        <taxon>Streptophyta</taxon>
        <taxon>Embryophyta</taxon>
        <taxon>Tracheophyta</taxon>
        <taxon>Spermatophyta</taxon>
        <taxon>Magnoliopsida</taxon>
        <taxon>eudicotyledons</taxon>
        <taxon>Gunneridae</taxon>
        <taxon>Pentapetalae</taxon>
        <taxon>rosids</taxon>
        <taxon>fabids</taxon>
        <taxon>Rosales</taxon>
        <taxon>Moraceae</taxon>
        <taxon>Ficeae</taxon>
        <taxon>Ficus</taxon>
    </lineage>
</organism>
<dbReference type="EMBL" id="BTGU01000011">
    <property type="protein sequence ID" value="GMN40610.1"/>
    <property type="molecule type" value="Genomic_DNA"/>
</dbReference>
<gene>
    <name evidence="1" type="ORF">TIFTF001_009838</name>
</gene>
<dbReference type="AlphaFoldDB" id="A0AA87ZVZ5"/>
<keyword evidence="2" id="KW-1185">Reference proteome</keyword>
<evidence type="ECO:0000313" key="2">
    <source>
        <dbReference type="Proteomes" id="UP001187192"/>
    </source>
</evidence>
<comment type="caution">
    <text evidence="1">The sequence shown here is derived from an EMBL/GenBank/DDBJ whole genome shotgun (WGS) entry which is preliminary data.</text>
</comment>
<proteinExistence type="predicted"/>
<accession>A0AA87ZVZ5</accession>
<reference evidence="1" key="1">
    <citation type="submission" date="2023-07" db="EMBL/GenBank/DDBJ databases">
        <title>draft genome sequence of fig (Ficus carica).</title>
        <authorList>
            <person name="Takahashi T."/>
            <person name="Nishimura K."/>
        </authorList>
    </citation>
    <scope>NUCLEOTIDE SEQUENCE</scope>
</reference>
<sequence>MAQGLLNTGDHLIDMVVRDHLSSSCKSLFSLSTTAFWRSGGLTCPSRDDVDCLAELDFEDDQELVNLTLGAGEVEQS</sequence>
<protein>
    <submittedName>
        <fullName evidence="1">Uncharacterized protein</fullName>
    </submittedName>
</protein>